<feature type="region of interest" description="Disordered" evidence="1">
    <location>
        <begin position="78"/>
        <end position="99"/>
    </location>
</feature>
<dbReference type="PANTHER" id="PTHR36351">
    <property type="entry name" value="EMBRYO SAC DEVELOPMENT ARREST 12"/>
    <property type="match status" value="1"/>
</dbReference>
<proteinExistence type="predicted"/>
<gene>
    <name evidence="2" type="ORF">RIF29_05318</name>
</gene>
<protein>
    <submittedName>
        <fullName evidence="2">Uncharacterized protein</fullName>
    </submittedName>
</protein>
<dbReference type="AlphaFoldDB" id="A0AAN9J1X1"/>
<comment type="caution">
    <text evidence="2">The sequence shown here is derived from an EMBL/GenBank/DDBJ whole genome shotgun (WGS) entry which is preliminary data.</text>
</comment>
<evidence type="ECO:0000313" key="2">
    <source>
        <dbReference type="EMBL" id="KAK7290712.1"/>
    </source>
</evidence>
<dbReference type="EMBL" id="JAYWIO010000001">
    <property type="protein sequence ID" value="KAK7290712.1"/>
    <property type="molecule type" value="Genomic_DNA"/>
</dbReference>
<reference evidence="2 3" key="1">
    <citation type="submission" date="2024-01" db="EMBL/GenBank/DDBJ databases">
        <title>The genomes of 5 underutilized Papilionoideae crops provide insights into root nodulation and disease resistanc.</title>
        <authorList>
            <person name="Yuan L."/>
        </authorList>
    </citation>
    <scope>NUCLEOTIDE SEQUENCE [LARGE SCALE GENOMIC DNA]</scope>
    <source>
        <strain evidence="2">ZHUSHIDOU_FW_LH</strain>
        <tissue evidence="2">Leaf</tissue>
    </source>
</reference>
<organism evidence="2 3">
    <name type="scientific">Crotalaria pallida</name>
    <name type="common">Smooth rattlebox</name>
    <name type="synonym">Crotalaria striata</name>
    <dbReference type="NCBI Taxonomy" id="3830"/>
    <lineage>
        <taxon>Eukaryota</taxon>
        <taxon>Viridiplantae</taxon>
        <taxon>Streptophyta</taxon>
        <taxon>Embryophyta</taxon>
        <taxon>Tracheophyta</taxon>
        <taxon>Spermatophyta</taxon>
        <taxon>Magnoliopsida</taxon>
        <taxon>eudicotyledons</taxon>
        <taxon>Gunneridae</taxon>
        <taxon>Pentapetalae</taxon>
        <taxon>rosids</taxon>
        <taxon>fabids</taxon>
        <taxon>Fabales</taxon>
        <taxon>Fabaceae</taxon>
        <taxon>Papilionoideae</taxon>
        <taxon>50 kb inversion clade</taxon>
        <taxon>genistoids sensu lato</taxon>
        <taxon>core genistoids</taxon>
        <taxon>Crotalarieae</taxon>
        <taxon>Crotalaria</taxon>
    </lineage>
</organism>
<feature type="compositionally biased region" description="Basic and acidic residues" evidence="1">
    <location>
        <begin position="89"/>
        <end position="99"/>
    </location>
</feature>
<evidence type="ECO:0000313" key="3">
    <source>
        <dbReference type="Proteomes" id="UP001372338"/>
    </source>
</evidence>
<dbReference type="PANTHER" id="PTHR36351:SF1">
    <property type="entry name" value="EMBRYO SAC DEVELOPMENT ARREST 12"/>
    <property type="match status" value="1"/>
</dbReference>
<keyword evidence="3" id="KW-1185">Reference proteome</keyword>
<accession>A0AAN9J1X1</accession>
<evidence type="ECO:0000256" key="1">
    <source>
        <dbReference type="SAM" id="MobiDB-lite"/>
    </source>
</evidence>
<dbReference type="Proteomes" id="UP001372338">
    <property type="component" value="Unassembled WGS sequence"/>
</dbReference>
<sequence length="99" mass="10870">MEKILKNTEDGDVIVETGPLDHLDENSSDAISVKLNAEKNKGKDNNLVCEECLRVKQMGVDGSFHLCVNDKVIIGFRSSAGPIDRPKKKSNEGVSKENE</sequence>
<name>A0AAN9J1X1_CROPI</name>